<dbReference type="PANTHER" id="PTHR22993:SF9">
    <property type="entry name" value="FORMAMIDOPYRIMIDINE-DNA GLYCOSYLASE"/>
    <property type="match status" value="1"/>
</dbReference>
<evidence type="ECO:0000256" key="15">
    <source>
        <dbReference type="PROSITE-ProRule" id="PRU00391"/>
    </source>
</evidence>
<dbReference type="Gene3D" id="3.20.190.10">
    <property type="entry name" value="MutM-like, N-terminal"/>
    <property type="match status" value="1"/>
</dbReference>
<name>A0A1R1S9M9_9ACTN</name>
<dbReference type="Gene3D" id="1.10.8.50">
    <property type="match status" value="1"/>
</dbReference>
<keyword evidence="11" id="KW-0456">Lyase</keyword>
<comment type="catalytic activity">
    <reaction evidence="14">
        <text>2'-deoxyribonucleotide-(2'-deoxyribose 5'-phosphate)-2'-deoxyribonucleotide-DNA = a 3'-end 2'-deoxyribonucleotide-(2,3-dehydro-2,3-deoxyribose 5'-phosphate)-DNA + a 5'-end 5'-phospho-2'-deoxyribonucleoside-DNA + H(+)</text>
        <dbReference type="Rhea" id="RHEA:66592"/>
        <dbReference type="Rhea" id="RHEA-COMP:13180"/>
        <dbReference type="Rhea" id="RHEA-COMP:16897"/>
        <dbReference type="Rhea" id="RHEA-COMP:17067"/>
        <dbReference type="ChEBI" id="CHEBI:15378"/>
        <dbReference type="ChEBI" id="CHEBI:136412"/>
        <dbReference type="ChEBI" id="CHEBI:157695"/>
        <dbReference type="ChEBI" id="CHEBI:167181"/>
        <dbReference type="EC" id="4.2.99.18"/>
    </reaction>
</comment>
<dbReference type="CDD" id="cd08966">
    <property type="entry name" value="EcFpg-like_N"/>
    <property type="match status" value="1"/>
</dbReference>
<comment type="cofactor">
    <cofactor evidence="2">
        <name>Zn(2+)</name>
        <dbReference type="ChEBI" id="CHEBI:29105"/>
    </cofactor>
</comment>
<evidence type="ECO:0000256" key="14">
    <source>
        <dbReference type="ARBA" id="ARBA00044632"/>
    </source>
</evidence>
<dbReference type="GeneID" id="96747071"/>
<dbReference type="GO" id="GO:0003684">
    <property type="term" value="F:damaged DNA binding"/>
    <property type="evidence" value="ECO:0007669"/>
    <property type="project" value="InterPro"/>
</dbReference>
<dbReference type="SUPFAM" id="SSF57716">
    <property type="entry name" value="Glucocorticoid receptor-like (DNA-binding domain)"/>
    <property type="match status" value="1"/>
</dbReference>
<comment type="caution">
    <text evidence="18">The sequence shown here is derived from an EMBL/GenBank/DDBJ whole genome shotgun (WGS) entry which is preliminary data.</text>
</comment>
<dbReference type="Pfam" id="PF01149">
    <property type="entry name" value="Fapy_DNA_glyco"/>
    <property type="match status" value="1"/>
</dbReference>
<comment type="catalytic activity">
    <reaction evidence="1">
        <text>Hydrolysis of DNA containing ring-opened 7-methylguanine residues, releasing 2,6-diamino-4-hydroxy-5-(N-methyl)formamidopyrimidine.</text>
        <dbReference type="EC" id="3.2.2.23"/>
    </reaction>
</comment>
<dbReference type="InterPro" id="IPR035937">
    <property type="entry name" value="FPG_N"/>
</dbReference>
<dbReference type="PROSITE" id="PS01242">
    <property type="entry name" value="ZF_FPG_1"/>
    <property type="match status" value="1"/>
</dbReference>
<keyword evidence="6 15" id="KW-0863">Zinc-finger</keyword>
<comment type="similarity">
    <text evidence="3">Belongs to the FPG family.</text>
</comment>
<evidence type="ECO:0000256" key="13">
    <source>
        <dbReference type="ARBA" id="ARBA00023295"/>
    </source>
</evidence>
<protein>
    <submittedName>
        <fullName evidence="18">Formamidopyrimidine-DNA glycosylase</fullName>
    </submittedName>
</protein>
<dbReference type="InterPro" id="IPR015886">
    <property type="entry name" value="H2TH_FPG"/>
</dbReference>
<keyword evidence="19" id="KW-1185">Reference proteome</keyword>
<keyword evidence="9" id="KW-0238">DNA-binding</keyword>
<evidence type="ECO:0000256" key="12">
    <source>
        <dbReference type="ARBA" id="ARBA00023268"/>
    </source>
</evidence>
<dbReference type="Pfam" id="PF06827">
    <property type="entry name" value="zf-FPG_IleRS"/>
    <property type="match status" value="1"/>
</dbReference>
<dbReference type="SUPFAM" id="SSF46946">
    <property type="entry name" value="S13-like H2TH domain"/>
    <property type="match status" value="1"/>
</dbReference>
<organism evidence="18 19">
    <name type="scientific">Streptomyces sparsogenes DSM 40356</name>
    <dbReference type="NCBI Taxonomy" id="1331668"/>
    <lineage>
        <taxon>Bacteria</taxon>
        <taxon>Bacillati</taxon>
        <taxon>Actinomycetota</taxon>
        <taxon>Actinomycetes</taxon>
        <taxon>Kitasatosporales</taxon>
        <taxon>Streptomycetaceae</taxon>
        <taxon>Streptomyces</taxon>
    </lineage>
</organism>
<dbReference type="InterPro" id="IPR010979">
    <property type="entry name" value="Ribosomal_uS13-like_H2TH"/>
</dbReference>
<dbReference type="InterPro" id="IPR012319">
    <property type="entry name" value="FPG_cat"/>
</dbReference>
<evidence type="ECO:0000256" key="1">
    <source>
        <dbReference type="ARBA" id="ARBA00001668"/>
    </source>
</evidence>
<keyword evidence="12" id="KW-0511">Multifunctional enzyme</keyword>
<feature type="domain" description="Formamidopyrimidine-DNA glycosylase catalytic" evidence="17">
    <location>
        <begin position="2"/>
        <end position="114"/>
    </location>
</feature>
<dbReference type="GO" id="GO:0140078">
    <property type="term" value="F:class I DNA-(apurinic or apyrimidinic site) endonuclease activity"/>
    <property type="evidence" value="ECO:0007669"/>
    <property type="project" value="UniProtKB-EC"/>
</dbReference>
<evidence type="ECO:0000256" key="4">
    <source>
        <dbReference type="ARBA" id="ARBA00022723"/>
    </source>
</evidence>
<dbReference type="GO" id="GO:0034039">
    <property type="term" value="F:8-oxo-7,8-dihydroguanine DNA N-glycosylase activity"/>
    <property type="evidence" value="ECO:0007669"/>
    <property type="project" value="TreeGrafter"/>
</dbReference>
<dbReference type="PROSITE" id="PS51066">
    <property type="entry name" value="ZF_FPG_2"/>
    <property type="match status" value="1"/>
</dbReference>
<dbReference type="PROSITE" id="PS51068">
    <property type="entry name" value="FPG_CAT"/>
    <property type="match status" value="1"/>
</dbReference>
<evidence type="ECO:0000256" key="7">
    <source>
        <dbReference type="ARBA" id="ARBA00022801"/>
    </source>
</evidence>
<dbReference type="Pfam" id="PF06831">
    <property type="entry name" value="H2TH"/>
    <property type="match status" value="1"/>
</dbReference>
<sequence length="263" mass="29220">MPELPDVEGFRRVLAFCAQGRRVERVEVGDAGVLRGVTPQRLRREVTGRRFGPPERHGKWLIARTDGPTVLLHFGMTGDLLCAAHDDPPHPHDRVTFVLDDGHALRYRDQRKLRGLWLAATDADLDRIMGDQGPDALSVSRAELDERLAGRRGRVKATLTDQSVLAGLGNLLGDEILWRAGIHPARRTADLTPEDRARLERAMRGVLRTSVRAGHVPTSPSWLTGRRDDPDPHCPRCGGPLRRRRMAGRTTTWCPGCQPDSGT</sequence>
<keyword evidence="10" id="KW-0234">DNA repair</keyword>
<evidence type="ECO:0000256" key="3">
    <source>
        <dbReference type="ARBA" id="ARBA00009409"/>
    </source>
</evidence>
<proteinExistence type="inferred from homology"/>
<evidence type="ECO:0000313" key="18">
    <source>
        <dbReference type="EMBL" id="OMI34819.1"/>
    </source>
</evidence>
<evidence type="ECO:0000256" key="9">
    <source>
        <dbReference type="ARBA" id="ARBA00023125"/>
    </source>
</evidence>
<dbReference type="SMART" id="SM01232">
    <property type="entry name" value="H2TH"/>
    <property type="match status" value="1"/>
</dbReference>
<dbReference type="PANTHER" id="PTHR22993">
    <property type="entry name" value="FORMAMIDOPYRIMIDINE-DNA GLYCOSYLASE"/>
    <property type="match status" value="1"/>
</dbReference>
<evidence type="ECO:0000256" key="6">
    <source>
        <dbReference type="ARBA" id="ARBA00022771"/>
    </source>
</evidence>
<keyword evidence="5" id="KW-0227">DNA damage</keyword>
<keyword evidence="7" id="KW-0378">Hydrolase</keyword>
<dbReference type="SMART" id="SM00898">
    <property type="entry name" value="Fapy_DNA_glyco"/>
    <property type="match status" value="1"/>
</dbReference>
<accession>A0A1R1S9M9</accession>
<gene>
    <name evidence="18" type="ORF">SPAR_34471</name>
</gene>
<dbReference type="SUPFAM" id="SSF81624">
    <property type="entry name" value="N-terminal domain of MutM-like DNA repair proteins"/>
    <property type="match status" value="1"/>
</dbReference>
<evidence type="ECO:0000256" key="5">
    <source>
        <dbReference type="ARBA" id="ARBA00022763"/>
    </source>
</evidence>
<evidence type="ECO:0000313" key="19">
    <source>
        <dbReference type="Proteomes" id="UP000186168"/>
    </source>
</evidence>
<evidence type="ECO:0000256" key="11">
    <source>
        <dbReference type="ARBA" id="ARBA00023239"/>
    </source>
</evidence>
<dbReference type="STRING" id="67365.GCA_001704635_02176"/>
<evidence type="ECO:0000259" key="17">
    <source>
        <dbReference type="PROSITE" id="PS51068"/>
    </source>
</evidence>
<keyword evidence="4" id="KW-0479">Metal-binding</keyword>
<dbReference type="GO" id="GO:0006284">
    <property type="term" value="P:base-excision repair"/>
    <property type="evidence" value="ECO:0007669"/>
    <property type="project" value="InterPro"/>
</dbReference>
<evidence type="ECO:0000256" key="10">
    <source>
        <dbReference type="ARBA" id="ARBA00023204"/>
    </source>
</evidence>
<dbReference type="Proteomes" id="UP000186168">
    <property type="component" value="Unassembled WGS sequence"/>
</dbReference>
<dbReference type="InterPro" id="IPR015887">
    <property type="entry name" value="DNA_glyclase_Znf_dom_DNA_BS"/>
</dbReference>
<dbReference type="AlphaFoldDB" id="A0A1R1S9M9"/>
<evidence type="ECO:0000256" key="8">
    <source>
        <dbReference type="ARBA" id="ARBA00022833"/>
    </source>
</evidence>
<evidence type="ECO:0000256" key="2">
    <source>
        <dbReference type="ARBA" id="ARBA00001947"/>
    </source>
</evidence>
<dbReference type="RefSeq" id="WP_065966991.1">
    <property type="nucleotide sequence ID" value="NZ_ASQP01000439.1"/>
</dbReference>
<dbReference type="InterPro" id="IPR000214">
    <property type="entry name" value="Znf_DNA_glyclase/AP_lyase"/>
</dbReference>
<keyword evidence="8" id="KW-0862">Zinc</keyword>
<reference evidence="18 19" key="1">
    <citation type="submission" date="2013-05" db="EMBL/GenBank/DDBJ databases">
        <title>Genome sequence of Streptomyces sparsogenes DSM 40356.</title>
        <authorList>
            <person name="Coyne S."/>
            <person name="Seebeck F.P."/>
        </authorList>
    </citation>
    <scope>NUCLEOTIDE SEQUENCE [LARGE SCALE GENOMIC DNA]</scope>
    <source>
        <strain evidence="18 19">DSM 40356</strain>
    </source>
</reference>
<keyword evidence="13" id="KW-0326">Glycosidase</keyword>
<dbReference type="EMBL" id="ASQP01000439">
    <property type="protein sequence ID" value="OMI34819.1"/>
    <property type="molecule type" value="Genomic_DNA"/>
</dbReference>
<feature type="domain" description="FPG-type" evidence="16">
    <location>
        <begin position="222"/>
        <end position="259"/>
    </location>
</feature>
<evidence type="ECO:0000259" key="16">
    <source>
        <dbReference type="PROSITE" id="PS51066"/>
    </source>
</evidence>
<dbReference type="GO" id="GO:0008270">
    <property type="term" value="F:zinc ion binding"/>
    <property type="evidence" value="ECO:0007669"/>
    <property type="project" value="UniProtKB-KW"/>
</dbReference>
<dbReference type="InterPro" id="IPR010663">
    <property type="entry name" value="Znf_FPG/IleRS"/>
</dbReference>